<dbReference type="EMBL" id="MN739010">
    <property type="protein sequence ID" value="QHT34857.1"/>
    <property type="molecule type" value="Genomic_DNA"/>
</dbReference>
<organism evidence="1">
    <name type="scientific">viral metagenome</name>
    <dbReference type="NCBI Taxonomy" id="1070528"/>
    <lineage>
        <taxon>unclassified sequences</taxon>
        <taxon>metagenomes</taxon>
        <taxon>organismal metagenomes</taxon>
    </lineage>
</organism>
<reference evidence="1" key="1">
    <citation type="journal article" date="2020" name="Nature">
        <title>Giant virus diversity and host interactions through global metagenomics.</title>
        <authorList>
            <person name="Schulz F."/>
            <person name="Roux S."/>
            <person name="Paez-Espino D."/>
            <person name="Jungbluth S."/>
            <person name="Walsh D.A."/>
            <person name="Denef V.J."/>
            <person name="McMahon K.D."/>
            <person name="Konstantinidis K.T."/>
            <person name="Eloe-Fadrosh E.A."/>
            <person name="Kyrpides N.C."/>
            <person name="Woyke T."/>
        </authorList>
    </citation>
    <scope>NUCLEOTIDE SEQUENCE</scope>
    <source>
        <strain evidence="1">GVMAG-M-3300009164-40</strain>
    </source>
</reference>
<protein>
    <submittedName>
        <fullName evidence="1">Uncharacterized protein</fullName>
    </submittedName>
</protein>
<dbReference type="AlphaFoldDB" id="A0A6C0F081"/>
<sequence>MNRAFDYNGTIVAPSQPVRKLKTVKKVLSIDSADRDVTKFPTNGDFVVHLPRVYENIVSIRLMSGEFPPLVSQGAGNILLHSYANGPNAPSTNFSNDAGEITPLPYYFLIDLEGLNKTDEAAVGANKSTYADGFFAKVPALTTSSGFIEYNDHSGNENVARYSPPIGKLDRLRIRTRLHSQQGNQGFMYWTNNGSQYGNEATVTDYTVLIEVEYMDNTFDDFSSFETRISERD</sequence>
<evidence type="ECO:0000313" key="1">
    <source>
        <dbReference type="EMBL" id="QHT34857.1"/>
    </source>
</evidence>
<name>A0A6C0F081_9ZZZZ</name>
<proteinExistence type="predicted"/>
<accession>A0A6C0F081</accession>